<evidence type="ECO:0000259" key="2">
    <source>
        <dbReference type="Pfam" id="PF17919"/>
    </source>
</evidence>
<feature type="domain" description="Reverse transcriptase/retrotransposon-derived protein RNase H-like" evidence="2">
    <location>
        <begin position="272"/>
        <end position="366"/>
    </location>
</feature>
<gene>
    <name evidence="3" type="ORF">V8G54_012690</name>
</gene>
<keyword evidence="4" id="KW-1185">Reference proteome</keyword>
<dbReference type="Pfam" id="PF17919">
    <property type="entry name" value="RT_RNaseH_2"/>
    <property type="match status" value="1"/>
</dbReference>
<dbReference type="InterPro" id="IPR043502">
    <property type="entry name" value="DNA/RNA_pol_sf"/>
</dbReference>
<organism evidence="3 4">
    <name type="scientific">Vigna mungo</name>
    <name type="common">Black gram</name>
    <name type="synonym">Phaseolus mungo</name>
    <dbReference type="NCBI Taxonomy" id="3915"/>
    <lineage>
        <taxon>Eukaryota</taxon>
        <taxon>Viridiplantae</taxon>
        <taxon>Streptophyta</taxon>
        <taxon>Embryophyta</taxon>
        <taxon>Tracheophyta</taxon>
        <taxon>Spermatophyta</taxon>
        <taxon>Magnoliopsida</taxon>
        <taxon>eudicotyledons</taxon>
        <taxon>Gunneridae</taxon>
        <taxon>Pentapetalae</taxon>
        <taxon>rosids</taxon>
        <taxon>fabids</taxon>
        <taxon>Fabales</taxon>
        <taxon>Fabaceae</taxon>
        <taxon>Papilionoideae</taxon>
        <taxon>50 kb inversion clade</taxon>
        <taxon>NPAAA clade</taxon>
        <taxon>indigoferoid/millettioid clade</taxon>
        <taxon>Phaseoleae</taxon>
        <taxon>Vigna</taxon>
    </lineage>
</organism>
<dbReference type="CDD" id="cd09274">
    <property type="entry name" value="RNase_HI_RT_Ty3"/>
    <property type="match status" value="1"/>
</dbReference>
<evidence type="ECO:0000256" key="1">
    <source>
        <dbReference type="SAM" id="MobiDB-lite"/>
    </source>
</evidence>
<dbReference type="SUPFAM" id="SSF56672">
    <property type="entry name" value="DNA/RNA polymerases"/>
    <property type="match status" value="1"/>
</dbReference>
<dbReference type="PANTHER" id="PTHR34072:SF50">
    <property type="entry name" value="NUCLEOTIDYLTRANSFERASE, RIBONUCLEASE H"/>
    <property type="match status" value="1"/>
</dbReference>
<protein>
    <recommendedName>
        <fullName evidence="2">Reverse transcriptase/retrotransposon-derived protein RNase H-like domain-containing protein</fullName>
    </recommendedName>
</protein>
<accession>A0AAQ3S497</accession>
<feature type="compositionally biased region" description="Basic and acidic residues" evidence="1">
    <location>
        <begin position="34"/>
        <end position="47"/>
    </location>
</feature>
<evidence type="ECO:0000313" key="3">
    <source>
        <dbReference type="EMBL" id="WVZ15124.1"/>
    </source>
</evidence>
<evidence type="ECO:0000313" key="4">
    <source>
        <dbReference type="Proteomes" id="UP001374535"/>
    </source>
</evidence>
<sequence length="387" mass="44728">MSGSFSFGWFRVEARQRQTAKGGVEQSKAAMNDQWRRQTAEGGDKRQMMTTNNRWRWRTISMVTMNNVVCAKEIEAETQLQCPVVEAAMTTNGGRRGNDQRRRQQRWISKLFTRDGKQQFTIFGEEEKEEINGTKAVEVDKMDLKRSKSVSGRTYYLGWSENRGSRPISKRLSGFFAYVGQRTKKVVILQKEGKAPRNKSDRGDQLLILQSFEDWFEVPYCDYRKKNYLNRFRGQESGFLLLEPCCKNLDHYMHFLPVVGRTLDVGRLAEPWTQNASFAFDKLKAALTSALVLAIPNFKEPFVLEIDALGSGIGVILSQSQHPIAYFSKKLCSRKQKQSIYISELYVITEALTKFRHYLLGHKFIVKTDQKSLKELLKQKLQTLEQQ</sequence>
<feature type="region of interest" description="Disordered" evidence="1">
    <location>
        <begin position="18"/>
        <end position="49"/>
    </location>
</feature>
<reference evidence="3 4" key="1">
    <citation type="journal article" date="2023" name="Life. Sci Alliance">
        <title>Evolutionary insights into 3D genome organization and epigenetic landscape of Vigna mungo.</title>
        <authorList>
            <person name="Junaid A."/>
            <person name="Singh B."/>
            <person name="Bhatia S."/>
        </authorList>
    </citation>
    <scope>NUCLEOTIDE SEQUENCE [LARGE SCALE GENOMIC DNA]</scope>
    <source>
        <strain evidence="3">Urdbean</strain>
    </source>
</reference>
<dbReference type="PANTHER" id="PTHR34072">
    <property type="entry name" value="ENZYMATIC POLYPROTEIN-RELATED"/>
    <property type="match status" value="1"/>
</dbReference>
<dbReference type="Proteomes" id="UP001374535">
    <property type="component" value="Chromosome 4"/>
</dbReference>
<dbReference type="EMBL" id="CP144697">
    <property type="protein sequence ID" value="WVZ15124.1"/>
    <property type="molecule type" value="Genomic_DNA"/>
</dbReference>
<dbReference type="AlphaFoldDB" id="A0AAQ3S497"/>
<name>A0AAQ3S497_VIGMU</name>
<dbReference type="InterPro" id="IPR041577">
    <property type="entry name" value="RT_RNaseH_2"/>
</dbReference>
<proteinExistence type="predicted"/>
<dbReference type="Gene3D" id="3.10.20.370">
    <property type="match status" value="1"/>
</dbReference>